<name>A0A1E5KWK2_9ENTE</name>
<dbReference type="Proteomes" id="UP000095256">
    <property type="component" value="Unassembled WGS sequence"/>
</dbReference>
<dbReference type="InterPro" id="IPR046342">
    <property type="entry name" value="CBS_dom_sf"/>
</dbReference>
<protein>
    <recommendedName>
        <fullName evidence="1">CBS domain-containing protein</fullName>
    </recommendedName>
</protein>
<feature type="domain" description="CBS" evidence="1">
    <location>
        <begin position="179"/>
        <end position="230"/>
    </location>
</feature>
<evidence type="ECO:0000259" key="1">
    <source>
        <dbReference type="Pfam" id="PF00571"/>
    </source>
</evidence>
<dbReference type="Gene3D" id="3.10.580.10">
    <property type="entry name" value="CBS-domain"/>
    <property type="match status" value="1"/>
</dbReference>
<sequence>MGQGAETFLNSFNRVEKWLREQLNNSSNIGFSEMVRRLARKKGSQVGTVEEDLLQMAQLRNAIVHERISQEFIIAEPNEWAVNRMVEIEQLLVSPAKVLPRFSKKVTGFETNISIKEILAIVVRKRYSQFPIYKKGIFQGLITVHGIGFWFAMESEKGEIYIEGRKASELLEINRNKINYHFVNGETTIFEAQELFSNQPWLEAILITRNADPNGNLLGIIRPKDLYKILEKE</sequence>
<reference evidence="2 3" key="1">
    <citation type="submission" date="2016-09" db="EMBL/GenBank/DDBJ databases">
        <authorList>
            <person name="Capua I."/>
            <person name="De Benedictis P."/>
            <person name="Joannis T."/>
            <person name="Lombin L.H."/>
            <person name="Cattoli G."/>
        </authorList>
    </citation>
    <scope>NUCLEOTIDE SEQUENCE [LARGE SCALE GENOMIC DNA]</scope>
    <source>
        <strain evidence="2 3">LMG 25899</strain>
    </source>
</reference>
<comment type="caution">
    <text evidence="2">The sequence shown here is derived from an EMBL/GenBank/DDBJ whole genome shotgun (WGS) entry which is preliminary data.</text>
</comment>
<dbReference type="InterPro" id="IPR000644">
    <property type="entry name" value="CBS_dom"/>
</dbReference>
<keyword evidence="3" id="KW-1185">Reference proteome</keyword>
<dbReference type="AlphaFoldDB" id="A0A1E5KWK2"/>
<evidence type="ECO:0000313" key="3">
    <source>
        <dbReference type="Proteomes" id="UP000095256"/>
    </source>
</evidence>
<evidence type="ECO:0000313" key="2">
    <source>
        <dbReference type="EMBL" id="OEH82232.1"/>
    </source>
</evidence>
<organism evidence="2 3">
    <name type="scientific">Enterococcus rivorum</name>
    <dbReference type="NCBI Taxonomy" id="762845"/>
    <lineage>
        <taxon>Bacteria</taxon>
        <taxon>Bacillati</taxon>
        <taxon>Bacillota</taxon>
        <taxon>Bacilli</taxon>
        <taxon>Lactobacillales</taxon>
        <taxon>Enterococcaceae</taxon>
        <taxon>Enterococcus</taxon>
    </lineage>
</organism>
<proteinExistence type="predicted"/>
<dbReference type="RefSeq" id="WP_069698793.1">
    <property type="nucleotide sequence ID" value="NZ_JAGGMA010000032.1"/>
</dbReference>
<dbReference type="STRING" id="762845.BCR26_13810"/>
<dbReference type="SUPFAM" id="SSF54631">
    <property type="entry name" value="CBS-domain pair"/>
    <property type="match status" value="1"/>
</dbReference>
<dbReference type="OrthoDB" id="49104at2"/>
<dbReference type="EMBL" id="MIEK01000025">
    <property type="protein sequence ID" value="OEH82232.1"/>
    <property type="molecule type" value="Genomic_DNA"/>
</dbReference>
<dbReference type="Pfam" id="PF00571">
    <property type="entry name" value="CBS"/>
    <property type="match status" value="1"/>
</dbReference>
<gene>
    <name evidence="2" type="ORF">BCR26_13810</name>
</gene>
<accession>A0A1E5KWK2</accession>